<dbReference type="GO" id="GO:0003700">
    <property type="term" value="F:DNA-binding transcription factor activity"/>
    <property type="evidence" value="ECO:0007669"/>
    <property type="project" value="InterPro"/>
</dbReference>
<accession>A0A562DKE3</accession>
<dbReference type="AlphaFoldDB" id="A0A562DKE3"/>
<evidence type="ECO:0000256" key="2">
    <source>
        <dbReference type="ARBA" id="ARBA00023125"/>
    </source>
</evidence>
<sequence>MTATASQDATGSVPAKDASGHAQLELERFLPYRLSVLSNRVSQTIADMYQKRFGLAITEWRVMAVLGRFPDLSANEVAERTAMDKVAVSRAVARLLERSLIKRDIHSDDRRRSVLSLSEVGYTVYDEIAPMALAAEARLVATLDENERQMLDRLLTKLAGPGLTALREGH</sequence>
<dbReference type="RefSeq" id="WP_019398008.1">
    <property type="nucleotide sequence ID" value="NZ_VLJS01000058.1"/>
</dbReference>
<dbReference type="PROSITE" id="PS01117">
    <property type="entry name" value="HTH_MARR_1"/>
    <property type="match status" value="1"/>
</dbReference>
<dbReference type="PANTHER" id="PTHR35790">
    <property type="entry name" value="HTH-TYPE TRANSCRIPTIONAL REGULATOR PCHR"/>
    <property type="match status" value="1"/>
</dbReference>
<dbReference type="PROSITE" id="PS50995">
    <property type="entry name" value="HTH_MARR_2"/>
    <property type="match status" value="1"/>
</dbReference>
<dbReference type="InterPro" id="IPR023187">
    <property type="entry name" value="Tscrpt_reg_MarR-type_CS"/>
</dbReference>
<dbReference type="PRINTS" id="PR00598">
    <property type="entry name" value="HTHMARR"/>
</dbReference>
<dbReference type="Gene3D" id="1.10.10.10">
    <property type="entry name" value="Winged helix-like DNA-binding domain superfamily/Winged helix DNA-binding domain"/>
    <property type="match status" value="1"/>
</dbReference>
<proteinExistence type="predicted"/>
<protein>
    <submittedName>
        <fullName evidence="5">DNA-binding MarR family transcriptional regulator</fullName>
    </submittedName>
</protein>
<dbReference type="SMART" id="SM00347">
    <property type="entry name" value="HTH_MARR"/>
    <property type="match status" value="1"/>
</dbReference>
<keyword evidence="1" id="KW-0805">Transcription regulation</keyword>
<feature type="domain" description="HTH marR-type" evidence="4">
    <location>
        <begin position="27"/>
        <end position="160"/>
    </location>
</feature>
<dbReference type="InterPro" id="IPR036390">
    <property type="entry name" value="WH_DNA-bd_sf"/>
</dbReference>
<dbReference type="OrthoDB" id="8906692at2"/>
<dbReference type="EMBL" id="VLJS01000058">
    <property type="protein sequence ID" value="TWH10159.1"/>
    <property type="molecule type" value="Genomic_DNA"/>
</dbReference>
<gene>
    <name evidence="5" type="ORF">L613_000300000480</name>
</gene>
<evidence type="ECO:0000256" key="1">
    <source>
        <dbReference type="ARBA" id="ARBA00023015"/>
    </source>
</evidence>
<name>A0A562DKE3_9GAMM</name>
<dbReference type="InterPro" id="IPR036388">
    <property type="entry name" value="WH-like_DNA-bd_sf"/>
</dbReference>
<evidence type="ECO:0000256" key="3">
    <source>
        <dbReference type="ARBA" id="ARBA00023163"/>
    </source>
</evidence>
<dbReference type="GO" id="GO:0003677">
    <property type="term" value="F:DNA binding"/>
    <property type="evidence" value="ECO:0007669"/>
    <property type="project" value="UniProtKB-KW"/>
</dbReference>
<keyword evidence="3" id="KW-0804">Transcription</keyword>
<evidence type="ECO:0000313" key="5">
    <source>
        <dbReference type="EMBL" id="TWH10159.1"/>
    </source>
</evidence>
<dbReference type="SUPFAM" id="SSF46785">
    <property type="entry name" value="Winged helix' DNA-binding domain"/>
    <property type="match status" value="1"/>
</dbReference>
<dbReference type="Pfam" id="PF12802">
    <property type="entry name" value="MarR_2"/>
    <property type="match status" value="1"/>
</dbReference>
<keyword evidence="6" id="KW-1185">Reference proteome</keyword>
<dbReference type="InterPro" id="IPR000835">
    <property type="entry name" value="HTH_MarR-typ"/>
</dbReference>
<dbReference type="PANTHER" id="PTHR35790:SF4">
    <property type="entry name" value="HTH-TYPE TRANSCRIPTIONAL REGULATOR PCHR"/>
    <property type="match status" value="1"/>
</dbReference>
<evidence type="ECO:0000259" key="4">
    <source>
        <dbReference type="PROSITE" id="PS50995"/>
    </source>
</evidence>
<dbReference type="Proteomes" id="UP000321583">
    <property type="component" value="Unassembled WGS sequence"/>
</dbReference>
<evidence type="ECO:0000313" key="6">
    <source>
        <dbReference type="Proteomes" id="UP000321583"/>
    </source>
</evidence>
<organism evidence="5 6">
    <name type="scientific">Pseudoxanthomonas taiwanensis J19</name>
    <dbReference type="NCBI Taxonomy" id="935569"/>
    <lineage>
        <taxon>Bacteria</taxon>
        <taxon>Pseudomonadati</taxon>
        <taxon>Pseudomonadota</taxon>
        <taxon>Gammaproteobacteria</taxon>
        <taxon>Lysobacterales</taxon>
        <taxon>Lysobacteraceae</taxon>
        <taxon>Pseudoxanthomonas</taxon>
    </lineage>
</organism>
<comment type="caution">
    <text evidence="5">The sequence shown here is derived from an EMBL/GenBank/DDBJ whole genome shotgun (WGS) entry which is preliminary data.</text>
</comment>
<keyword evidence="2 5" id="KW-0238">DNA-binding</keyword>
<dbReference type="InterPro" id="IPR052067">
    <property type="entry name" value="Metal_resp_HTH_trans_reg"/>
</dbReference>
<reference evidence="5 6" key="1">
    <citation type="submission" date="2019-07" db="EMBL/GenBank/DDBJ databases">
        <title>Genome sequencing of lignin-degrading bacterial isolates.</title>
        <authorList>
            <person name="Gladden J."/>
        </authorList>
    </citation>
    <scope>NUCLEOTIDE SEQUENCE [LARGE SCALE GENOMIC DNA]</scope>
    <source>
        <strain evidence="5 6">J19</strain>
    </source>
</reference>